<evidence type="ECO:0000259" key="6">
    <source>
        <dbReference type="Pfam" id="PF01494"/>
    </source>
</evidence>
<evidence type="ECO:0000256" key="5">
    <source>
        <dbReference type="SAM" id="Phobius"/>
    </source>
</evidence>
<dbReference type="PRINTS" id="PR00420">
    <property type="entry name" value="RNGMNOXGNASE"/>
</dbReference>
<gene>
    <name evidence="7" type="ORF">DDE83_005099</name>
</gene>
<name>A0A364N2R8_STELY</name>
<evidence type="ECO:0000256" key="4">
    <source>
        <dbReference type="SAM" id="MobiDB-lite"/>
    </source>
</evidence>
<keyword evidence="5" id="KW-0812">Transmembrane</keyword>
<dbReference type="Proteomes" id="UP000249619">
    <property type="component" value="Unassembled WGS sequence"/>
</dbReference>
<dbReference type="PANTHER" id="PTHR46720">
    <property type="entry name" value="HYDROXYLASE, PUTATIVE (AFU_ORTHOLOGUE AFUA_3G01460)-RELATED"/>
    <property type="match status" value="1"/>
</dbReference>
<dbReference type="SUPFAM" id="SSF51905">
    <property type="entry name" value="FAD/NAD(P)-binding domain"/>
    <property type="match status" value="1"/>
</dbReference>
<dbReference type="PANTHER" id="PTHR46720:SF3">
    <property type="entry name" value="FAD-BINDING DOMAIN-CONTAINING PROTEIN-RELATED"/>
    <property type="match status" value="1"/>
</dbReference>
<dbReference type="GO" id="GO:0004497">
    <property type="term" value="F:monooxygenase activity"/>
    <property type="evidence" value="ECO:0007669"/>
    <property type="project" value="UniProtKB-KW"/>
</dbReference>
<reference evidence="8" key="1">
    <citation type="submission" date="2018-05" db="EMBL/GenBank/DDBJ databases">
        <title>Draft genome sequence of Stemphylium lycopersici strain CIDEFI 213.</title>
        <authorList>
            <person name="Medina R."/>
            <person name="Franco M.E.E."/>
            <person name="Lucentini C.G."/>
            <person name="Saparrat M.C.N."/>
            <person name="Balatti P.A."/>
        </authorList>
    </citation>
    <scope>NUCLEOTIDE SEQUENCE [LARGE SCALE GENOMIC DNA]</scope>
    <source>
        <strain evidence="8">CIDEFI 213</strain>
    </source>
</reference>
<feature type="transmembrane region" description="Helical" evidence="5">
    <location>
        <begin position="20"/>
        <end position="38"/>
    </location>
</feature>
<dbReference type="Pfam" id="PF01494">
    <property type="entry name" value="FAD_binding_3"/>
    <property type="match status" value="1"/>
</dbReference>
<keyword evidence="1" id="KW-0285">Flavoprotein</keyword>
<organism evidence="7 8">
    <name type="scientific">Stemphylium lycopersici</name>
    <name type="common">Tomato gray leaf spot disease fungus</name>
    <name type="synonym">Thyrospora lycopersici</name>
    <dbReference type="NCBI Taxonomy" id="183478"/>
    <lineage>
        <taxon>Eukaryota</taxon>
        <taxon>Fungi</taxon>
        <taxon>Dikarya</taxon>
        <taxon>Ascomycota</taxon>
        <taxon>Pezizomycotina</taxon>
        <taxon>Dothideomycetes</taxon>
        <taxon>Pleosporomycetidae</taxon>
        <taxon>Pleosporales</taxon>
        <taxon>Pleosporineae</taxon>
        <taxon>Pleosporaceae</taxon>
        <taxon>Stemphylium</taxon>
    </lineage>
</organism>
<accession>A0A364N2R8</accession>
<dbReference type="GO" id="GO:0044550">
    <property type="term" value="P:secondary metabolite biosynthetic process"/>
    <property type="evidence" value="ECO:0007669"/>
    <property type="project" value="TreeGrafter"/>
</dbReference>
<dbReference type="STRING" id="183478.A0A364N2R8"/>
<feature type="region of interest" description="Disordered" evidence="4">
    <location>
        <begin position="459"/>
        <end position="483"/>
    </location>
</feature>
<dbReference type="InterPro" id="IPR051104">
    <property type="entry name" value="FAD_monoxygenase"/>
</dbReference>
<evidence type="ECO:0000313" key="8">
    <source>
        <dbReference type="Proteomes" id="UP000249619"/>
    </source>
</evidence>
<dbReference type="InterPro" id="IPR002938">
    <property type="entry name" value="FAD-bd"/>
</dbReference>
<keyword evidence="8" id="KW-1185">Reference proteome</keyword>
<keyword evidence="5" id="KW-0472">Membrane</keyword>
<dbReference type="SUPFAM" id="SSF54373">
    <property type="entry name" value="FAD-linked reductases, C-terminal domain"/>
    <property type="match status" value="1"/>
</dbReference>
<proteinExistence type="predicted"/>
<protein>
    <submittedName>
        <fullName evidence="7">Monooxygenase</fullName>
    </submittedName>
</protein>
<comment type="caution">
    <text evidence="7">The sequence shown here is derived from an EMBL/GenBank/DDBJ whole genome shotgun (WGS) entry which is preliminary data.</text>
</comment>
<keyword evidence="3" id="KW-0560">Oxidoreductase</keyword>
<feature type="region of interest" description="Disordered" evidence="4">
    <location>
        <begin position="502"/>
        <end position="546"/>
    </location>
</feature>
<evidence type="ECO:0000256" key="2">
    <source>
        <dbReference type="ARBA" id="ARBA00022827"/>
    </source>
</evidence>
<keyword evidence="5" id="KW-1133">Transmembrane helix</keyword>
<keyword evidence="7" id="KW-0503">Monooxygenase</keyword>
<sequence length="571" mass="63574">MQQTGNESPKSNGGQTSKPLEVAIIGGGIVGLILAAGLTRQNIKFSIYEQARNFRELGAGIGFTRNTVQCMEMINPDIVTALRNAGSVNISLDKGDPNAYFRWIDGYTEHKKDDPSWQKVLCVLNAGPKGWEIVRRDHFLENLVKLVPEGSVHLRHRVDHIEQPDDDGKVELTFSDGNTAYADAVFACDGIKSRTRRIMLGDEHPASFPQYTHKVAYRTLVPMKDVLPLLGEYKTMRHHMHVGPNAHLIHYPVNSTLVGATVVVTDPNDWSVDQPNLLRVTRDEVEKAFANWCKPVQDLVSLFPQELDQWALFDMFEYPVPQYNFDRICLAGDAAHASSPHHGAGASMGVEDILCLSTLLRKIIAPISNGDLNKSHALKEAFSIYNGIRQPRTRWMVNSSRRACDLYQQPEWADPQKREKAESCFEELTDRSFKIWDFDAKAMVEETEQEAMERILAPPASLTNGTVPSEGPKVVSSATSKNAVPVPSHLEQKAVATIPLNETPQVVEKEPQPVEKKADSAHSTSSAEEKPLAQAHDQRSRSPLINRLSIKSARAWLHRRSVDGARVGSSF</sequence>
<evidence type="ECO:0000256" key="1">
    <source>
        <dbReference type="ARBA" id="ARBA00022630"/>
    </source>
</evidence>
<feature type="domain" description="FAD-binding" evidence="6">
    <location>
        <begin position="21"/>
        <end position="363"/>
    </location>
</feature>
<dbReference type="OrthoDB" id="10021397at2759"/>
<dbReference type="EMBL" id="QGDH01000066">
    <property type="protein sequence ID" value="RAR10328.1"/>
    <property type="molecule type" value="Genomic_DNA"/>
</dbReference>
<evidence type="ECO:0000313" key="7">
    <source>
        <dbReference type="EMBL" id="RAR10328.1"/>
    </source>
</evidence>
<feature type="compositionally biased region" description="Basic and acidic residues" evidence="4">
    <location>
        <begin position="507"/>
        <end position="520"/>
    </location>
</feature>
<dbReference type="FunFam" id="3.50.50.60:FF:000153">
    <property type="entry name" value="Salicylate hydroxylase, putative"/>
    <property type="match status" value="1"/>
</dbReference>
<feature type="compositionally biased region" description="Basic and acidic residues" evidence="4">
    <location>
        <begin position="527"/>
        <end position="540"/>
    </location>
</feature>
<dbReference type="AlphaFoldDB" id="A0A364N2R8"/>
<evidence type="ECO:0000256" key="3">
    <source>
        <dbReference type="ARBA" id="ARBA00023002"/>
    </source>
</evidence>
<dbReference type="GO" id="GO:0071949">
    <property type="term" value="F:FAD binding"/>
    <property type="evidence" value="ECO:0007669"/>
    <property type="project" value="InterPro"/>
</dbReference>
<dbReference type="InterPro" id="IPR036188">
    <property type="entry name" value="FAD/NAD-bd_sf"/>
</dbReference>
<dbReference type="Gene3D" id="3.50.50.60">
    <property type="entry name" value="FAD/NAD(P)-binding domain"/>
    <property type="match status" value="1"/>
</dbReference>
<keyword evidence="2" id="KW-0274">FAD</keyword>